<name>A0A4R6UZI0_9PSEU</name>
<keyword evidence="1" id="KW-1133">Transmembrane helix</keyword>
<proteinExistence type="predicted"/>
<keyword evidence="1" id="KW-0812">Transmembrane</keyword>
<feature type="transmembrane region" description="Helical" evidence="1">
    <location>
        <begin position="68"/>
        <end position="88"/>
    </location>
</feature>
<keyword evidence="3" id="KW-1185">Reference proteome</keyword>
<dbReference type="InterPro" id="IPR021401">
    <property type="entry name" value="DUF3040"/>
</dbReference>
<evidence type="ECO:0000256" key="1">
    <source>
        <dbReference type="SAM" id="Phobius"/>
    </source>
</evidence>
<protein>
    <submittedName>
        <fullName evidence="2">DUF3040 family protein</fullName>
    </submittedName>
</protein>
<dbReference type="RefSeq" id="WP_166660019.1">
    <property type="nucleotide sequence ID" value="NZ_BAABHR010000012.1"/>
</dbReference>
<evidence type="ECO:0000313" key="2">
    <source>
        <dbReference type="EMBL" id="TDQ52785.1"/>
    </source>
</evidence>
<keyword evidence="1" id="KW-0472">Membrane</keyword>
<sequence>MERPLTRREQELLAALAAREEVVDPAFARRLRDLPGRRPRRAGLAWLLVGVLAVVGVTLLVVPGVFVLAAVATAVLLVVPVALIAWAMHQGDPPSRM</sequence>
<gene>
    <name evidence="2" type="ORF">EV188_107162</name>
</gene>
<feature type="transmembrane region" description="Helical" evidence="1">
    <location>
        <begin position="42"/>
        <end position="62"/>
    </location>
</feature>
<comment type="caution">
    <text evidence="2">The sequence shown here is derived from an EMBL/GenBank/DDBJ whole genome shotgun (WGS) entry which is preliminary data.</text>
</comment>
<dbReference type="EMBL" id="SNYO01000007">
    <property type="protein sequence ID" value="TDQ52785.1"/>
    <property type="molecule type" value="Genomic_DNA"/>
</dbReference>
<dbReference type="AlphaFoldDB" id="A0A4R6UZI0"/>
<evidence type="ECO:0000313" key="3">
    <source>
        <dbReference type="Proteomes" id="UP000295705"/>
    </source>
</evidence>
<dbReference type="Pfam" id="PF11239">
    <property type="entry name" value="DUF3040"/>
    <property type="match status" value="1"/>
</dbReference>
<dbReference type="Proteomes" id="UP000295705">
    <property type="component" value="Unassembled WGS sequence"/>
</dbReference>
<accession>A0A4R6UZI0</accession>
<organism evidence="2 3">
    <name type="scientific">Actinomycetospora succinea</name>
    <dbReference type="NCBI Taxonomy" id="663603"/>
    <lineage>
        <taxon>Bacteria</taxon>
        <taxon>Bacillati</taxon>
        <taxon>Actinomycetota</taxon>
        <taxon>Actinomycetes</taxon>
        <taxon>Pseudonocardiales</taxon>
        <taxon>Pseudonocardiaceae</taxon>
        <taxon>Actinomycetospora</taxon>
    </lineage>
</organism>
<reference evidence="2 3" key="1">
    <citation type="submission" date="2019-03" db="EMBL/GenBank/DDBJ databases">
        <title>Genomic Encyclopedia of Type Strains, Phase IV (KMG-IV): sequencing the most valuable type-strain genomes for metagenomic binning, comparative biology and taxonomic classification.</title>
        <authorList>
            <person name="Goeker M."/>
        </authorList>
    </citation>
    <scope>NUCLEOTIDE SEQUENCE [LARGE SCALE GENOMIC DNA]</scope>
    <source>
        <strain evidence="2 3">DSM 45775</strain>
    </source>
</reference>